<dbReference type="RefSeq" id="XP_002483404.1">
    <property type="nucleotide sequence ID" value="XM_002483359.1"/>
</dbReference>
<dbReference type="PhylomeDB" id="B8MF71"/>
<accession>B8MF71</accession>
<dbReference type="GO" id="GO:0005737">
    <property type="term" value="C:cytoplasm"/>
    <property type="evidence" value="ECO:0007669"/>
    <property type="project" value="TreeGrafter"/>
</dbReference>
<keyword evidence="3" id="KW-1185">Reference proteome</keyword>
<dbReference type="Pfam" id="PF02594">
    <property type="entry name" value="DUF167"/>
    <property type="match status" value="1"/>
</dbReference>
<dbReference type="SUPFAM" id="SSF69786">
    <property type="entry name" value="YggU-like"/>
    <property type="match status" value="1"/>
</dbReference>
<proteinExistence type="inferred from homology"/>
<dbReference type="PANTHER" id="PTHR13420">
    <property type="entry name" value="UPF0235 PROTEIN C15ORF40"/>
    <property type="match status" value="1"/>
</dbReference>
<dbReference type="Proteomes" id="UP000001745">
    <property type="component" value="Unassembled WGS sequence"/>
</dbReference>
<dbReference type="SMART" id="SM01152">
    <property type="entry name" value="DUF167"/>
    <property type="match status" value="1"/>
</dbReference>
<reference evidence="3" key="1">
    <citation type="journal article" date="2015" name="Genome Announc.">
        <title>Genome sequence of the AIDS-associated pathogen Penicillium marneffei (ATCC18224) and its near taxonomic relative Talaromyces stipitatus (ATCC10500).</title>
        <authorList>
            <person name="Nierman W.C."/>
            <person name="Fedorova-Abrams N.D."/>
            <person name="Andrianopoulos A."/>
        </authorList>
    </citation>
    <scope>NUCLEOTIDE SEQUENCE [LARGE SCALE GENOMIC DNA]</scope>
    <source>
        <strain evidence="3">ATCC 10500 / CBS 375.48 / QM 6759 / NRRL 1006</strain>
    </source>
</reference>
<dbReference type="STRING" id="441959.B8MF71"/>
<dbReference type="GeneID" id="8108153"/>
<dbReference type="OrthoDB" id="244097at2759"/>
<evidence type="ECO:0000313" key="2">
    <source>
        <dbReference type="EMBL" id="EED16170.1"/>
    </source>
</evidence>
<dbReference type="InterPro" id="IPR036591">
    <property type="entry name" value="YggU-like_sf"/>
</dbReference>
<dbReference type="eggNOG" id="KOG3276">
    <property type="taxonomic scope" value="Eukaryota"/>
</dbReference>
<protein>
    <submittedName>
        <fullName evidence="2">DUF167 domain protein</fullName>
    </submittedName>
</protein>
<dbReference type="InterPro" id="IPR003746">
    <property type="entry name" value="DUF167"/>
</dbReference>
<dbReference type="InParanoid" id="B8MF71"/>
<dbReference type="PANTHER" id="PTHR13420:SF7">
    <property type="entry name" value="UPF0235 PROTEIN C15ORF40"/>
    <property type="match status" value="1"/>
</dbReference>
<evidence type="ECO:0000313" key="3">
    <source>
        <dbReference type="Proteomes" id="UP000001745"/>
    </source>
</evidence>
<dbReference type="HOGENOM" id="CLU_130694_1_0_1"/>
<dbReference type="AlphaFoldDB" id="B8MF71"/>
<comment type="similarity">
    <text evidence="1">Belongs to the UPF0235 family.</text>
</comment>
<dbReference type="Gene3D" id="3.30.1200.10">
    <property type="entry name" value="YggU-like"/>
    <property type="match status" value="1"/>
</dbReference>
<dbReference type="VEuPathDB" id="FungiDB:TSTA_012770"/>
<organism evidence="2 3">
    <name type="scientific">Talaromyces stipitatus (strain ATCC 10500 / CBS 375.48 / QM 6759 / NRRL 1006)</name>
    <name type="common">Penicillium stipitatum</name>
    <dbReference type="NCBI Taxonomy" id="441959"/>
    <lineage>
        <taxon>Eukaryota</taxon>
        <taxon>Fungi</taxon>
        <taxon>Dikarya</taxon>
        <taxon>Ascomycota</taxon>
        <taxon>Pezizomycotina</taxon>
        <taxon>Eurotiomycetes</taxon>
        <taxon>Eurotiomycetidae</taxon>
        <taxon>Eurotiales</taxon>
        <taxon>Trichocomaceae</taxon>
        <taxon>Talaromyces</taxon>
        <taxon>Talaromyces sect. Talaromyces</taxon>
    </lineage>
</organism>
<dbReference type="NCBIfam" id="TIGR00251">
    <property type="entry name" value="DUF167 family protein"/>
    <property type="match status" value="1"/>
</dbReference>
<name>B8MF71_TALSN</name>
<dbReference type="EMBL" id="EQ962656">
    <property type="protein sequence ID" value="EED16170.1"/>
    <property type="molecule type" value="Genomic_DNA"/>
</dbReference>
<dbReference type="OMA" id="QIACHVK"/>
<gene>
    <name evidence="2" type="ORF">TSTA_012770</name>
</gene>
<evidence type="ECO:0000256" key="1">
    <source>
        <dbReference type="ARBA" id="ARBA00010364"/>
    </source>
</evidence>
<sequence length="124" mass="13800">MNEVPKLLRLKSVVHKHSKTLYTLLIRCHVTPGSRGFQGIKQIHNEQVYVHVGSEPRKGEANTAVARVLSEVLGFPKSDVIIVGKQRVKIGQVTGVDIGKLSEEEYISKVRQKLVDACFGKPQE</sequence>